<evidence type="ECO:0000313" key="2">
    <source>
        <dbReference type="EMBL" id="EEU35787.1"/>
    </source>
</evidence>
<reference evidence="2 3" key="1">
    <citation type="journal article" date="2009" name="PLoS Genet.">
        <title>The genome of Nectria haematococca: contribution of supernumerary chromosomes to gene expansion.</title>
        <authorList>
            <person name="Coleman J.J."/>
            <person name="Rounsley S.D."/>
            <person name="Rodriguez-Carres M."/>
            <person name="Kuo A."/>
            <person name="Wasmann C.C."/>
            <person name="Grimwood J."/>
            <person name="Schmutz J."/>
            <person name="Taga M."/>
            <person name="White G.J."/>
            <person name="Zhou S."/>
            <person name="Schwartz D.C."/>
            <person name="Freitag M."/>
            <person name="Ma L.J."/>
            <person name="Danchin E.G."/>
            <person name="Henrissat B."/>
            <person name="Coutinho P.M."/>
            <person name="Nelson D.R."/>
            <person name="Straney D."/>
            <person name="Napoli C.A."/>
            <person name="Barker B.M."/>
            <person name="Gribskov M."/>
            <person name="Rep M."/>
            <person name="Kroken S."/>
            <person name="Molnar I."/>
            <person name="Rensing C."/>
            <person name="Kennell J.C."/>
            <person name="Zamora J."/>
            <person name="Farman M.L."/>
            <person name="Selker E.U."/>
            <person name="Salamov A."/>
            <person name="Shapiro H."/>
            <person name="Pangilinan J."/>
            <person name="Lindquist E."/>
            <person name="Lamers C."/>
            <person name="Grigoriev I.V."/>
            <person name="Geiser D.M."/>
            <person name="Covert S.F."/>
            <person name="Temporini E."/>
            <person name="Vanetten H.D."/>
        </authorList>
    </citation>
    <scope>NUCLEOTIDE SEQUENCE [LARGE SCALE GENOMIC DNA]</scope>
    <source>
        <strain evidence="3">ATCC MYA-4622 / CBS 123669 / FGSC 9596 / NRRL 45880 / 77-13-4</strain>
    </source>
</reference>
<dbReference type="eggNOG" id="KOG0597">
    <property type="taxonomic scope" value="Eukaryota"/>
</dbReference>
<dbReference type="PROSITE" id="PS00108">
    <property type="entry name" value="PROTEIN_KINASE_ST"/>
    <property type="match status" value="1"/>
</dbReference>
<dbReference type="PROSITE" id="PS50011">
    <property type="entry name" value="PROTEIN_KINASE_DOM"/>
    <property type="match status" value="1"/>
</dbReference>
<dbReference type="InParanoid" id="C7ZJR6"/>
<dbReference type="OrthoDB" id="1046782at2759"/>
<dbReference type="OMA" id="YIARSEL"/>
<dbReference type="InterPro" id="IPR000719">
    <property type="entry name" value="Prot_kinase_dom"/>
</dbReference>
<name>C7ZJR6_FUSV7</name>
<dbReference type="GeneID" id="9673841"/>
<dbReference type="Pfam" id="PF00069">
    <property type="entry name" value="Pkinase"/>
    <property type="match status" value="1"/>
</dbReference>
<dbReference type="HOGENOM" id="CLU_017513_4_1_1"/>
<dbReference type="Gene3D" id="3.30.200.20">
    <property type="entry name" value="Phosphorylase Kinase, domain 1"/>
    <property type="match status" value="1"/>
</dbReference>
<dbReference type="PANTHER" id="PTHR24359:SF1">
    <property type="entry name" value="INHIBITOR OF NUCLEAR FACTOR KAPPA-B KINASE EPSILON SUBUNIT HOMOLOG 1-RELATED"/>
    <property type="match status" value="1"/>
</dbReference>
<dbReference type="InterPro" id="IPR008271">
    <property type="entry name" value="Ser/Thr_kinase_AS"/>
</dbReference>
<organism evidence="2 3">
    <name type="scientific">Fusarium vanettenii (strain ATCC MYA-4622 / CBS 123669 / FGSC 9596 / NRRL 45880 / 77-13-4)</name>
    <name type="common">Fusarium solani subsp. pisi</name>
    <dbReference type="NCBI Taxonomy" id="660122"/>
    <lineage>
        <taxon>Eukaryota</taxon>
        <taxon>Fungi</taxon>
        <taxon>Dikarya</taxon>
        <taxon>Ascomycota</taxon>
        <taxon>Pezizomycotina</taxon>
        <taxon>Sordariomycetes</taxon>
        <taxon>Hypocreomycetidae</taxon>
        <taxon>Hypocreales</taxon>
        <taxon>Nectriaceae</taxon>
        <taxon>Fusarium</taxon>
        <taxon>Fusarium solani species complex</taxon>
        <taxon>Fusarium vanettenii</taxon>
    </lineage>
</organism>
<proteinExistence type="predicted"/>
<gene>
    <name evidence="2" type="ORF">NECHADRAFT_82208</name>
</gene>
<dbReference type="SMART" id="SM00220">
    <property type="entry name" value="S_TKc"/>
    <property type="match status" value="1"/>
</dbReference>
<dbReference type="EMBL" id="GG698935">
    <property type="protein sequence ID" value="EEU35787.1"/>
    <property type="molecule type" value="Genomic_DNA"/>
</dbReference>
<dbReference type="Proteomes" id="UP000005206">
    <property type="component" value="Chromosome 7"/>
</dbReference>
<dbReference type="CDD" id="cd00180">
    <property type="entry name" value="PKc"/>
    <property type="match status" value="1"/>
</dbReference>
<evidence type="ECO:0000313" key="3">
    <source>
        <dbReference type="Proteomes" id="UP000005206"/>
    </source>
</evidence>
<sequence length="508" mass="57087">MPRSSSLDSQLRPISSDLDGKEFVPLDALEKAITKPNVASELSRTNSFLARILPSIARPDVSSRITAQARKVFAILVLLDRATAIQGLLDEGLTDEHLPLSRSPDHEALVSWDGVEFPFTGWKPASVNLFVKQQWPFLAPILDTTGRLINVNQESPLPFTKTDIIGSGAAGVVYQATVHPAQQRGFEAETARLQVAVKQFHRMDDFTTEDKILQQIKTLKDRHIIRHLVSIERGKKGYIVFPWADRGNLQEFWEATEPETTWECALWSMKQMLGLAKALHLLHASFQCRHGDLKPINILCITDGGKPVLKIADFGISRIHDAPTMYRKSATTSLFLTPSYQAPEVEFEDADKKNPQPRSRRYDIWSLGCVFLEFSIWLLHGPKAIEGFARTRGRYGTSSTNSSVPLYEVTDKAAKVAIVHQLVSWTIERLQNDTRCKGDTALATLLSLIKDQMLQPKVEDRAWAEGVGKQLEEIVRKAENHEPYLFRSCDGLSIPLLNFDEFQSTMNS</sequence>
<dbReference type="SUPFAM" id="SSF56112">
    <property type="entry name" value="Protein kinase-like (PK-like)"/>
    <property type="match status" value="1"/>
</dbReference>
<protein>
    <recommendedName>
        <fullName evidence="1">Protein kinase domain-containing protein</fullName>
    </recommendedName>
</protein>
<keyword evidence="3" id="KW-1185">Reference proteome</keyword>
<dbReference type="RefSeq" id="XP_003041500.1">
    <property type="nucleotide sequence ID" value="XM_003041454.1"/>
</dbReference>
<dbReference type="AlphaFoldDB" id="C7ZJR6"/>
<dbReference type="InterPro" id="IPR011009">
    <property type="entry name" value="Kinase-like_dom_sf"/>
</dbReference>
<dbReference type="Gene3D" id="1.10.510.10">
    <property type="entry name" value="Transferase(Phosphotransferase) domain 1"/>
    <property type="match status" value="1"/>
</dbReference>
<evidence type="ECO:0000259" key="1">
    <source>
        <dbReference type="PROSITE" id="PS50011"/>
    </source>
</evidence>
<dbReference type="GO" id="GO:0004674">
    <property type="term" value="F:protein serine/threonine kinase activity"/>
    <property type="evidence" value="ECO:0007669"/>
    <property type="project" value="TreeGrafter"/>
</dbReference>
<dbReference type="KEGG" id="nhe:NECHADRAFT_82208"/>
<dbReference type="GO" id="GO:0005524">
    <property type="term" value="F:ATP binding"/>
    <property type="evidence" value="ECO:0007669"/>
    <property type="project" value="InterPro"/>
</dbReference>
<accession>C7ZJR6</accession>
<dbReference type="VEuPathDB" id="FungiDB:NECHADRAFT_82208"/>
<dbReference type="PANTHER" id="PTHR24359">
    <property type="entry name" value="SERINE/THREONINE-PROTEIN KINASE SBK1"/>
    <property type="match status" value="1"/>
</dbReference>
<feature type="domain" description="Protein kinase" evidence="1">
    <location>
        <begin position="159"/>
        <end position="485"/>
    </location>
</feature>